<evidence type="ECO:0000313" key="4">
    <source>
        <dbReference type="Proteomes" id="UP001204798"/>
    </source>
</evidence>
<protein>
    <submittedName>
        <fullName evidence="3">Uncharacterized protein</fullName>
    </submittedName>
</protein>
<reference evidence="3 4" key="1">
    <citation type="submission" date="2022-08" db="EMBL/GenBank/DDBJ databases">
        <title>Bacterial and archaeal communities from various locations to study Microbial Dark Matter (Phase II).</title>
        <authorList>
            <person name="Stepanauskas R."/>
        </authorList>
    </citation>
    <scope>NUCLEOTIDE SEQUENCE [LARGE SCALE GENOMIC DNA]</scope>
    <source>
        <strain evidence="3 4">PD1</strain>
    </source>
</reference>
<comment type="caution">
    <text evidence="3">The sequence shown here is derived from an EMBL/GenBank/DDBJ whole genome shotgun (WGS) entry which is preliminary data.</text>
</comment>
<keyword evidence="2" id="KW-0732">Signal</keyword>
<evidence type="ECO:0000313" key="3">
    <source>
        <dbReference type="EMBL" id="MCS3919681.1"/>
    </source>
</evidence>
<organism evidence="3 4">
    <name type="scientific">Candidatus Fervidibacter sacchari</name>
    <dbReference type="NCBI Taxonomy" id="1448929"/>
    <lineage>
        <taxon>Bacteria</taxon>
        <taxon>Candidatus Fervidibacterota</taxon>
        <taxon>Candidatus Fervidibacter</taxon>
    </lineage>
</organism>
<accession>A0ABT2EP05</accession>
<sequence>MRRRMFLGAVAILVLSLASISTAQKDILRDIARALREPRPAAELLSRKPMFVVTNDETLFNLFRSYLPPVHSAEFVPLKDLPTRIDELLTTERSVVVIIDRSRGDLTIEQRYIVPYDLTLIRRQDVVIACEVVQDSKGTRYRVFISAPSHAALRQAIERFCQRLVKEPRDMRLQEANPVPICVVITNAGQETVNAFAEQTNVNFVWATPETIARVQDLLVTETEIYLLLPPVPPSIRERLPFNLNLLAPNQSVIVRKNKGGDYWQVLLYGAFPQALRGLIRRYADISTVPQEPVVITHPVIGAVKKLLVVPFGDIVYYRDRVGDFAAQVFRAVQNARFVADTVAPTKPPEPLYDWSPFQEGTVERRFIVELAKANDADLVLTGRLTGFDTQTVRSQRLSSQPSPAADKRIWEVSTVRTESATARLQVWLYEGQTGELIWSKTVTGTASKETVESVRRVEATTPPPLQPDRVSMFIQDERLYASAATATVSELLTVMREEIQWLTQPGPVVVKVAPTVIEGLVGGVEIDRDTVFVYIDIGLNQGIKVGDTFRIYREVSVKTERKTVRLEEDLGEAIVVAVYPEACKARVIFGADAVARWKDAALRARLVPAPKQQPEQQKEPESKKPTTQQLPVLPAPSETKR</sequence>
<feature type="signal peptide" evidence="2">
    <location>
        <begin position="1"/>
        <end position="23"/>
    </location>
</feature>
<feature type="region of interest" description="Disordered" evidence="1">
    <location>
        <begin position="607"/>
        <end position="642"/>
    </location>
</feature>
<dbReference type="EMBL" id="JANUCP010000003">
    <property type="protein sequence ID" value="MCS3919681.1"/>
    <property type="molecule type" value="Genomic_DNA"/>
</dbReference>
<dbReference type="Gene3D" id="3.40.50.10610">
    <property type="entry name" value="ABC-type transport auxiliary lipoprotein component"/>
    <property type="match status" value="1"/>
</dbReference>
<name>A0ABT2EP05_9BACT</name>
<dbReference type="RefSeq" id="WP_259096376.1">
    <property type="nucleotide sequence ID" value="NZ_CP130454.1"/>
</dbReference>
<keyword evidence="4" id="KW-1185">Reference proteome</keyword>
<proteinExistence type="predicted"/>
<evidence type="ECO:0000256" key="1">
    <source>
        <dbReference type="SAM" id="MobiDB-lite"/>
    </source>
</evidence>
<dbReference type="Proteomes" id="UP001204798">
    <property type="component" value="Unassembled WGS sequence"/>
</dbReference>
<gene>
    <name evidence="3" type="ORF">M2350_002094</name>
</gene>
<feature type="chain" id="PRO_5046467680" evidence="2">
    <location>
        <begin position="24"/>
        <end position="642"/>
    </location>
</feature>
<evidence type="ECO:0000256" key="2">
    <source>
        <dbReference type="SAM" id="SignalP"/>
    </source>
</evidence>